<comment type="cofactor">
    <cofactor evidence="1">
        <name>pantetheine 4'-phosphate</name>
        <dbReference type="ChEBI" id="CHEBI:47942"/>
    </cofactor>
</comment>
<dbReference type="Gene3D" id="3.40.366.10">
    <property type="entry name" value="Malonyl-Coenzyme A Acyl Carrier Protein, domain 2"/>
    <property type="match status" value="1"/>
</dbReference>
<dbReference type="PROSITE" id="PS52019">
    <property type="entry name" value="PKS_MFAS_DH"/>
    <property type="match status" value="1"/>
</dbReference>
<evidence type="ECO:0000313" key="13">
    <source>
        <dbReference type="EMBL" id="PYC63464.1"/>
    </source>
</evidence>
<dbReference type="FunFam" id="3.40.47.10:FF:000019">
    <property type="entry name" value="Polyketide synthase type I"/>
    <property type="match status" value="1"/>
</dbReference>
<dbReference type="InterPro" id="IPR057326">
    <property type="entry name" value="KR_dom"/>
</dbReference>
<dbReference type="InterPro" id="IPR015083">
    <property type="entry name" value="NorB/c/GfsB-D-like_docking"/>
</dbReference>
<dbReference type="SMART" id="SM00822">
    <property type="entry name" value="PKS_KR"/>
    <property type="match status" value="1"/>
</dbReference>
<dbReference type="Gene3D" id="3.10.129.110">
    <property type="entry name" value="Polyketide synthase dehydratase"/>
    <property type="match status" value="1"/>
</dbReference>
<dbReference type="InterPro" id="IPR049900">
    <property type="entry name" value="PKS_mFAS_DH"/>
</dbReference>
<dbReference type="OrthoDB" id="3406074at2"/>
<dbReference type="EMBL" id="PYBV01000062">
    <property type="protein sequence ID" value="PYC63464.1"/>
    <property type="molecule type" value="Genomic_DNA"/>
</dbReference>
<dbReference type="PANTHER" id="PTHR43775">
    <property type="entry name" value="FATTY ACID SYNTHASE"/>
    <property type="match status" value="1"/>
</dbReference>
<keyword evidence="14" id="KW-1185">Reference proteome</keyword>
<feature type="domain" description="Ketosynthase family 3 (KS3)" evidence="11">
    <location>
        <begin position="33"/>
        <end position="443"/>
    </location>
</feature>
<dbReference type="Proteomes" id="UP000248333">
    <property type="component" value="Unassembled WGS sequence"/>
</dbReference>
<dbReference type="InterPro" id="IPR014031">
    <property type="entry name" value="Ketoacyl_synth_C"/>
</dbReference>
<organism evidence="13 14">
    <name type="scientific">Micromonospora arborensis</name>
    <dbReference type="NCBI Taxonomy" id="2116518"/>
    <lineage>
        <taxon>Bacteria</taxon>
        <taxon>Bacillati</taxon>
        <taxon>Actinomycetota</taxon>
        <taxon>Actinomycetes</taxon>
        <taxon>Micromonosporales</taxon>
        <taxon>Micromonosporaceae</taxon>
        <taxon>Micromonospora</taxon>
    </lineage>
</organism>
<dbReference type="SUPFAM" id="SSF52151">
    <property type="entry name" value="FabD/lysophospholipase-like"/>
    <property type="match status" value="1"/>
</dbReference>
<dbReference type="Gene3D" id="1.10.1200.10">
    <property type="entry name" value="ACP-like"/>
    <property type="match status" value="1"/>
</dbReference>
<evidence type="ECO:0000256" key="7">
    <source>
        <dbReference type="ARBA" id="ARBA00023268"/>
    </source>
</evidence>
<dbReference type="SMART" id="SM00827">
    <property type="entry name" value="PKS_AT"/>
    <property type="match status" value="1"/>
</dbReference>
<evidence type="ECO:0000259" key="11">
    <source>
        <dbReference type="PROSITE" id="PS52004"/>
    </source>
</evidence>
<dbReference type="RefSeq" id="WP_110568508.1">
    <property type="nucleotide sequence ID" value="NZ_PYBV01000062.1"/>
</dbReference>
<dbReference type="Pfam" id="PF21089">
    <property type="entry name" value="PKS_DH_N"/>
    <property type="match status" value="1"/>
</dbReference>
<dbReference type="GO" id="GO:0033068">
    <property type="term" value="P:macrolide biosynthetic process"/>
    <property type="evidence" value="ECO:0007669"/>
    <property type="project" value="UniProtKB-ARBA"/>
</dbReference>
<evidence type="ECO:0000256" key="2">
    <source>
        <dbReference type="ARBA" id="ARBA00004792"/>
    </source>
</evidence>
<evidence type="ECO:0000259" key="12">
    <source>
        <dbReference type="PROSITE" id="PS52019"/>
    </source>
</evidence>
<dbReference type="CDD" id="cd08956">
    <property type="entry name" value="KR_3_FAS_SDR_x"/>
    <property type="match status" value="1"/>
</dbReference>
<evidence type="ECO:0000313" key="14">
    <source>
        <dbReference type="Proteomes" id="UP000248333"/>
    </source>
</evidence>
<feature type="active site" description="Proton acceptor; for dehydratase activity" evidence="9">
    <location>
        <position position="892"/>
    </location>
</feature>
<reference evidence="13 14" key="1">
    <citation type="submission" date="2018-03" db="EMBL/GenBank/DDBJ databases">
        <title>Bioinformatic expansion and discovery of thiopeptide antibiotics.</title>
        <authorList>
            <person name="Schwalen C.J."/>
            <person name="Hudson G.A."/>
            <person name="Mitchell D.A."/>
        </authorList>
    </citation>
    <scope>NUCLEOTIDE SEQUENCE [LARGE SCALE GENOMIC DNA]</scope>
    <source>
        <strain evidence="13 14">NRRL 8041</strain>
    </source>
</reference>
<dbReference type="GO" id="GO:0006633">
    <property type="term" value="P:fatty acid biosynthetic process"/>
    <property type="evidence" value="ECO:0007669"/>
    <property type="project" value="InterPro"/>
</dbReference>
<dbReference type="InterPro" id="IPR020841">
    <property type="entry name" value="PKS_Beta-ketoAc_synthase_dom"/>
</dbReference>
<dbReference type="PROSITE" id="PS00012">
    <property type="entry name" value="PHOSPHOPANTETHEINE"/>
    <property type="match status" value="1"/>
</dbReference>
<dbReference type="GO" id="GO:0031177">
    <property type="term" value="F:phosphopantetheine binding"/>
    <property type="evidence" value="ECO:0007669"/>
    <property type="project" value="InterPro"/>
</dbReference>
<dbReference type="InterPro" id="IPR020807">
    <property type="entry name" value="PKS_DH"/>
</dbReference>
<dbReference type="FunFam" id="1.10.1200.10:FF:000007">
    <property type="entry name" value="Probable polyketide synthase pks17"/>
    <property type="match status" value="1"/>
</dbReference>
<dbReference type="InterPro" id="IPR016039">
    <property type="entry name" value="Thiolase-like"/>
</dbReference>
<dbReference type="Gene3D" id="3.30.70.3290">
    <property type="match status" value="1"/>
</dbReference>
<dbReference type="InterPro" id="IPR020806">
    <property type="entry name" value="PKS_PP-bd"/>
</dbReference>
<keyword evidence="7" id="KW-0511">Multifunctional enzyme</keyword>
<dbReference type="InterPro" id="IPR050091">
    <property type="entry name" value="PKS_NRPS_Biosynth_Enz"/>
</dbReference>
<evidence type="ECO:0000256" key="3">
    <source>
        <dbReference type="ARBA" id="ARBA00022450"/>
    </source>
</evidence>
<evidence type="ECO:0000256" key="6">
    <source>
        <dbReference type="ARBA" id="ARBA00023194"/>
    </source>
</evidence>
<keyword evidence="4" id="KW-0597">Phosphoprotein</keyword>
<comment type="caution">
    <text evidence="13">The sequence shown here is derived from an EMBL/GenBank/DDBJ whole genome shotgun (WGS) entry which is preliminary data.</text>
</comment>
<dbReference type="SUPFAM" id="SSF47336">
    <property type="entry name" value="ACP-like"/>
    <property type="match status" value="1"/>
</dbReference>
<feature type="domain" description="Carrier" evidence="10">
    <location>
        <begin position="1603"/>
        <end position="1678"/>
    </location>
</feature>
<dbReference type="SMART" id="SM00825">
    <property type="entry name" value="PKS_KS"/>
    <property type="match status" value="1"/>
</dbReference>
<dbReference type="InterPro" id="IPR006162">
    <property type="entry name" value="Ppantetheine_attach_site"/>
</dbReference>
<keyword evidence="8" id="KW-0012">Acyltransferase</keyword>
<evidence type="ECO:0000256" key="4">
    <source>
        <dbReference type="ARBA" id="ARBA00022553"/>
    </source>
</evidence>
<dbReference type="InterPro" id="IPR018201">
    <property type="entry name" value="Ketoacyl_synth_AS"/>
</dbReference>
<dbReference type="Pfam" id="PF08990">
    <property type="entry name" value="Docking"/>
    <property type="match status" value="1"/>
</dbReference>
<feature type="active site" description="Proton donor; for dehydratase activity" evidence="9">
    <location>
        <position position="1053"/>
    </location>
</feature>
<comment type="pathway">
    <text evidence="2">Antibiotic biosynthesis.</text>
</comment>
<dbReference type="SUPFAM" id="SSF53901">
    <property type="entry name" value="Thiolase-like"/>
    <property type="match status" value="1"/>
</dbReference>
<dbReference type="SUPFAM" id="SSF55048">
    <property type="entry name" value="Probable ACP-binding domain of malonyl-CoA ACP transacylase"/>
    <property type="match status" value="1"/>
</dbReference>
<dbReference type="Pfam" id="PF08659">
    <property type="entry name" value="KR"/>
    <property type="match status" value="1"/>
</dbReference>
<dbReference type="Pfam" id="PF00698">
    <property type="entry name" value="Acyl_transf_1"/>
    <property type="match status" value="1"/>
</dbReference>
<dbReference type="Pfam" id="PF16197">
    <property type="entry name" value="KAsynt_C_assoc"/>
    <property type="match status" value="1"/>
</dbReference>
<dbReference type="InterPro" id="IPR016036">
    <property type="entry name" value="Malonyl_transacylase_ACP-bd"/>
</dbReference>
<dbReference type="InterPro" id="IPR036736">
    <property type="entry name" value="ACP-like_sf"/>
</dbReference>
<keyword evidence="6" id="KW-0045">Antibiotic biosynthesis</keyword>
<dbReference type="InterPro" id="IPR009081">
    <property type="entry name" value="PP-bd_ACP"/>
</dbReference>
<feature type="region of interest" description="N-terminal hotdog fold" evidence="9">
    <location>
        <begin position="861"/>
        <end position="980"/>
    </location>
</feature>
<keyword evidence="3" id="KW-0596">Phosphopantetheine</keyword>
<keyword evidence="5" id="KW-0808">Transferase</keyword>
<dbReference type="InterPro" id="IPR049552">
    <property type="entry name" value="PKS_DH_N"/>
</dbReference>
<sequence length="1770" mass="183567">MADDPRLLEYLRRATADLRDTRRRLAEAEQREHEPVAVVGMACRLPGDVHSPEDLWRLVAAGGDAIGEFPTDRHWDTEAVYHPEPGRPGRTYVRHGGFLTGAAGFDAAFFGIAPREAREMDPQQRQLLEVSWEALEHAGIDPTGLAGSRTGVFAGVMYHDYAESNALGSAVPGRVAYHLGLHGPALAVDTACSSSLVALHLAARSLRSGECTLALAGGVTVMATPETFIDFSRQRGLAPDGRCKSFSDDADGTGWAEGAAVLVLERLTDARRLGHRVLAVVRGSAVNSDGATSGLSAPNGPAQRRVIADALAAAGLRASDVDAVEAHGTGTALGDPIEAQALLATYGQDRDRPLWLGSLKSNIGHTQAAAGVAGVVKMVQALRHGTLPRTLHVGTPSSHVDWTAGDVALLTEEQPWPAGERPRRAAVSSFGFSGTNAHLILEEGDDPGPVPAAPPAGPLVLPVSARTPAALRTIAGHVAEAGAPLAGIANTLARRAALPVRAAVVAATLPDARAALATVEPVQARTTGTVFLFSGQGSQHAGMGERLVARFPVFAAAWDEVRALIGWDPADLDATANAQPALFAYQVSLFRLLDSWGVRPDVVIGHSVGEFAAAYAAGVLSLADAARLVAERGRLMGAVAAGGVMAAVPVGEAAARATGVDVAAVNGPCSVVLSGTRERVTAAVERLGVRARPLPVSDAFHSALMEPALDGFASVATAVTHHPPRLEWISTVTGERLDAVDAGYWVRQLRATVRFHDAVQARAGFRFLEVGPDAVLTGLVRAGVDDAVAVATARPGRDEADALIEAVATAWTHGTAVDWTAVNDVPADRVDLPGYPFEHQRYWRPALTGTLTSAGLTPAGHPMLGAVLPLGDDGVVLTGRLSTDTHPWLADHVVDGHPLVPGTALVELALRAGDETGLPHLDELTCETPLVLAGPVTVRVTAGPVDATGRRPVEVHSRGGDDQPWQRHARGLLARTGAVPEPADPSWPPADAVEETTDDLYHRLAGLGYAYGPVFQGTGAVWRHGPEVYAEVALPEHATADAARFGVHPALLDTALHAAMAGAGGAPDDGRVWLPFAWTGVTVHAPGATAARVRLTHLESGAMTLTLTDHAGAPLVSVAALLARPVAADVLAGGAARTGRLHRVEWTPVTLPAPGPGPVVRTGTGFRLDHTGASFPLAALRAEVGAGGSVPALVLYDADRPAGEVPDAARELAARVLADLRDWLADDRFAGTRLAVVTRDAAVDPVTAPVHGLVRAAQAEHPGRIVLIDTDDPTADLLAAAAAAEPEIALRGGQALVPRLVPRRATPDTGLDDTDASGGTGWGDGTVLVTGGTGGLGALVARHLASRHGVRNLLLTSRRGPDAEGAAELAADLAGFGAHVDIVACDVTDRPAVAALLDGRPLSAVVHAAGVAGGGLFAEHDAAELDRVLRPKVDAAWHLHQLTLDRPLHAFVLFSSAGGLVLAGGQAGYAAGNVFLDALAAHRRAAGLPALALSWGLWDQPAGMSGDLDDTARRRLDRAGLPALPVTDALALLDEAMVSGEAHLVPLRLDPAALRARTDEMPALLRGHARAAAARPAAATAPAGTGPALLRRLAGLAPADRDRQVLDLVTERVATVLGHDAGHHVDPRAAFTDLGFDSLAAVELRNQLTATTGIRLPATLIFDHPSPADVARHLAATLARDAASEPAASQGDEPTGLRDAMDRLAARLTEAAAGRDPALHDEVTDRLDTLLRTWRAAHPGTAAEARDLRDATDEELFAALDSELGVTGRG</sequence>
<dbReference type="InterPro" id="IPR014043">
    <property type="entry name" value="Acyl_transferase_dom"/>
</dbReference>
<dbReference type="SMART" id="SM00823">
    <property type="entry name" value="PKS_PP"/>
    <property type="match status" value="1"/>
</dbReference>
<evidence type="ECO:0000256" key="9">
    <source>
        <dbReference type="PROSITE-ProRule" id="PRU01363"/>
    </source>
</evidence>
<feature type="region of interest" description="C-terminal hotdog fold" evidence="9">
    <location>
        <begin position="992"/>
        <end position="1132"/>
    </location>
</feature>
<protein>
    <submittedName>
        <fullName evidence="13">Polyketide synthase</fullName>
    </submittedName>
</protein>
<dbReference type="Pfam" id="PF14765">
    <property type="entry name" value="PS-DH"/>
    <property type="match status" value="1"/>
</dbReference>
<dbReference type="PROSITE" id="PS52004">
    <property type="entry name" value="KS3_2"/>
    <property type="match status" value="1"/>
</dbReference>
<dbReference type="InterPro" id="IPR014030">
    <property type="entry name" value="Ketoacyl_synth_N"/>
</dbReference>
<dbReference type="InterPro" id="IPR013968">
    <property type="entry name" value="PKS_KR"/>
</dbReference>
<dbReference type="Pfam" id="PF02801">
    <property type="entry name" value="Ketoacyl-synt_C"/>
    <property type="match status" value="1"/>
</dbReference>
<evidence type="ECO:0000256" key="1">
    <source>
        <dbReference type="ARBA" id="ARBA00001957"/>
    </source>
</evidence>
<dbReference type="Pfam" id="PF00109">
    <property type="entry name" value="ketoacyl-synt"/>
    <property type="match status" value="1"/>
</dbReference>
<dbReference type="PANTHER" id="PTHR43775:SF51">
    <property type="entry name" value="INACTIVE PHENOLPHTHIOCEROL SYNTHESIS POLYKETIDE SYNTHASE TYPE I PKS1-RELATED"/>
    <property type="match status" value="1"/>
</dbReference>
<name>A0A318NAE2_9ACTN</name>
<gene>
    <name evidence="13" type="ORF">C7C45_32010</name>
</gene>
<evidence type="ECO:0000259" key="10">
    <source>
        <dbReference type="PROSITE" id="PS50075"/>
    </source>
</evidence>
<dbReference type="InterPro" id="IPR001227">
    <property type="entry name" value="Ac_transferase_dom_sf"/>
</dbReference>
<dbReference type="Pfam" id="PF00550">
    <property type="entry name" value="PP-binding"/>
    <property type="match status" value="1"/>
</dbReference>
<dbReference type="PROSITE" id="PS00606">
    <property type="entry name" value="KS3_1"/>
    <property type="match status" value="1"/>
</dbReference>
<proteinExistence type="predicted"/>
<dbReference type="InterPro" id="IPR016035">
    <property type="entry name" value="Acyl_Trfase/lysoPLipase"/>
</dbReference>
<evidence type="ECO:0000256" key="8">
    <source>
        <dbReference type="ARBA" id="ARBA00023315"/>
    </source>
</evidence>
<dbReference type="Gene3D" id="3.40.47.10">
    <property type="match status" value="1"/>
</dbReference>
<dbReference type="Gene3D" id="3.40.50.720">
    <property type="entry name" value="NAD(P)-binding Rossmann-like Domain"/>
    <property type="match status" value="1"/>
</dbReference>
<evidence type="ECO:0000256" key="5">
    <source>
        <dbReference type="ARBA" id="ARBA00022679"/>
    </source>
</evidence>
<dbReference type="PROSITE" id="PS50075">
    <property type="entry name" value="CARRIER"/>
    <property type="match status" value="1"/>
</dbReference>
<dbReference type="InterPro" id="IPR049551">
    <property type="entry name" value="PKS_DH_C"/>
</dbReference>
<dbReference type="InterPro" id="IPR032821">
    <property type="entry name" value="PKS_assoc"/>
</dbReference>
<dbReference type="CDD" id="cd00833">
    <property type="entry name" value="PKS"/>
    <property type="match status" value="1"/>
</dbReference>
<dbReference type="GO" id="GO:0004312">
    <property type="term" value="F:fatty acid synthase activity"/>
    <property type="evidence" value="ECO:0007669"/>
    <property type="project" value="TreeGrafter"/>
</dbReference>
<dbReference type="SUPFAM" id="SSF51735">
    <property type="entry name" value="NAD(P)-binding Rossmann-fold domains"/>
    <property type="match status" value="2"/>
</dbReference>
<dbReference type="InterPro" id="IPR036291">
    <property type="entry name" value="NAD(P)-bd_dom_sf"/>
</dbReference>
<dbReference type="SMART" id="SM00826">
    <property type="entry name" value="PKS_DH"/>
    <property type="match status" value="1"/>
</dbReference>
<dbReference type="InterPro" id="IPR042104">
    <property type="entry name" value="PKS_dehydratase_sf"/>
</dbReference>
<accession>A0A318NAE2</accession>
<dbReference type="GO" id="GO:0004315">
    <property type="term" value="F:3-oxoacyl-[acyl-carrier-protein] synthase activity"/>
    <property type="evidence" value="ECO:0007669"/>
    <property type="project" value="InterPro"/>
</dbReference>
<feature type="domain" description="PKS/mFAS DH" evidence="12">
    <location>
        <begin position="861"/>
        <end position="1132"/>
    </location>
</feature>
<dbReference type="SMART" id="SM01294">
    <property type="entry name" value="PKS_PP_betabranch"/>
    <property type="match status" value="1"/>
</dbReference>